<sequence>MATLTERKRYREAVLHALYTAVADNRTELPGEGLRAQLGMPDADLAAACGYLADEGLVTVEWTSHGTPATVALTHEGLRRMEAEEEQGQAERG</sequence>
<dbReference type="RefSeq" id="WP_197990801.1">
    <property type="nucleotide sequence ID" value="NZ_JACYXC010000001.1"/>
</dbReference>
<comment type="caution">
    <text evidence="1">The sequence shown here is derived from an EMBL/GenBank/DDBJ whole genome shotgun (WGS) entry which is preliminary data.</text>
</comment>
<dbReference type="EMBL" id="JACYXC010000001">
    <property type="protein sequence ID" value="MBH5337516.1"/>
    <property type="molecule type" value="Genomic_DNA"/>
</dbReference>
<name>A0ABS0NQU0_9ACTN</name>
<proteinExistence type="predicted"/>
<gene>
    <name evidence="1" type="ORF">IHE55_23215</name>
</gene>
<reference evidence="1 2" key="1">
    <citation type="submission" date="2020-09" db="EMBL/GenBank/DDBJ databases">
        <title>Biosynthesis of the nuclear factor of activated T cells inhibitor NFAT-133 and its congeners in Streptomyces pactum.</title>
        <authorList>
            <person name="Zhou W."/>
            <person name="Posri P."/>
            <person name="Abugrain M.E."/>
            <person name="Weisberg A.J."/>
            <person name="Chang J.H."/>
            <person name="Mahmud T."/>
        </authorList>
    </citation>
    <scope>NUCLEOTIDE SEQUENCE [LARGE SCALE GENOMIC DNA]</scope>
    <source>
        <strain evidence="1 2">ATCC 27456</strain>
    </source>
</reference>
<organism evidence="1 2">
    <name type="scientific">Streptomyces pactum</name>
    <dbReference type="NCBI Taxonomy" id="68249"/>
    <lineage>
        <taxon>Bacteria</taxon>
        <taxon>Bacillati</taxon>
        <taxon>Actinomycetota</taxon>
        <taxon>Actinomycetes</taxon>
        <taxon>Kitasatosporales</taxon>
        <taxon>Streptomycetaceae</taxon>
        <taxon>Streptomyces</taxon>
    </lineage>
</organism>
<keyword evidence="2" id="KW-1185">Reference proteome</keyword>
<dbReference type="Proteomes" id="UP000807371">
    <property type="component" value="Unassembled WGS sequence"/>
</dbReference>
<evidence type="ECO:0000313" key="2">
    <source>
        <dbReference type="Proteomes" id="UP000807371"/>
    </source>
</evidence>
<protein>
    <recommendedName>
        <fullName evidence="3">ArsR family transcriptional regulator</fullName>
    </recommendedName>
</protein>
<accession>A0ABS0NQU0</accession>
<evidence type="ECO:0008006" key="3">
    <source>
        <dbReference type="Google" id="ProtNLM"/>
    </source>
</evidence>
<evidence type="ECO:0000313" key="1">
    <source>
        <dbReference type="EMBL" id="MBH5337516.1"/>
    </source>
</evidence>